<reference evidence="2" key="1">
    <citation type="journal article" date="2019" name="Sci. Rep.">
        <title>Draft genome of Tanacetum cinerariifolium, the natural source of mosquito coil.</title>
        <authorList>
            <person name="Yamashiro T."/>
            <person name="Shiraishi A."/>
            <person name="Satake H."/>
            <person name="Nakayama K."/>
        </authorList>
    </citation>
    <scope>NUCLEOTIDE SEQUENCE</scope>
</reference>
<dbReference type="AlphaFoldDB" id="A0A699ISC5"/>
<dbReference type="Pfam" id="PF25597">
    <property type="entry name" value="SH3_retrovirus"/>
    <property type="match status" value="1"/>
</dbReference>
<sequence length="468" mass="51942">MFWTEAVRTACYVLNRVSVTSPHNKTPYALLTGNIPSVSHFKPFGCHVTIINTSDHLGKFDEKADESYIVGYSASNKAYMVYNVPNKRVEESMNIWFLEEKPNVQGLGHEWYLNLDYLTDSLGYKHVLANQPAGTQGATTNSTGTQDANLDSDCDEQVIIELARVKNQEHRVIFNAESLALGTTYKSEDLQTPLSANPVPPGCIPVPTGKVPVPTGSLLVPTGSIPVPAAAAMVPTDDVLVHSSSSTDLMFDGEPTTRFPCPSDLEIMILHLVFSLLHPMMMGLILLSTMSHPLWKTTTTPYEAPKPKSKNESDSLVNVHLYRSMIGSLMYLTALRPDIMFAVSACLRHQVTPTTSNLEAVKKIFKYLKGQPKFCLWYFRESPLVLEAYSDSDYAGENKDRKSTTSGCQFLGRRLISWKCKKQTIVATSSTEVEYVAAANCCAHVLWIQNQLVDNGHNFMNTNIFIDN</sequence>
<dbReference type="CDD" id="cd09272">
    <property type="entry name" value="RNase_HI_RT_Ty1"/>
    <property type="match status" value="1"/>
</dbReference>
<feature type="domain" description="Retroviral polymerase SH3-like" evidence="1">
    <location>
        <begin position="46"/>
        <end position="101"/>
    </location>
</feature>
<proteinExistence type="predicted"/>
<comment type="caution">
    <text evidence="2">The sequence shown here is derived from an EMBL/GenBank/DDBJ whole genome shotgun (WGS) entry which is preliminary data.</text>
</comment>
<dbReference type="PANTHER" id="PTHR11439">
    <property type="entry name" value="GAG-POL-RELATED RETROTRANSPOSON"/>
    <property type="match status" value="1"/>
</dbReference>
<organism evidence="2">
    <name type="scientific">Tanacetum cinerariifolium</name>
    <name type="common">Dalmatian daisy</name>
    <name type="synonym">Chrysanthemum cinerariifolium</name>
    <dbReference type="NCBI Taxonomy" id="118510"/>
    <lineage>
        <taxon>Eukaryota</taxon>
        <taxon>Viridiplantae</taxon>
        <taxon>Streptophyta</taxon>
        <taxon>Embryophyta</taxon>
        <taxon>Tracheophyta</taxon>
        <taxon>Spermatophyta</taxon>
        <taxon>Magnoliopsida</taxon>
        <taxon>eudicotyledons</taxon>
        <taxon>Gunneridae</taxon>
        <taxon>Pentapetalae</taxon>
        <taxon>asterids</taxon>
        <taxon>campanulids</taxon>
        <taxon>Asterales</taxon>
        <taxon>Asteraceae</taxon>
        <taxon>Asteroideae</taxon>
        <taxon>Anthemideae</taxon>
        <taxon>Anthemidinae</taxon>
        <taxon>Tanacetum</taxon>
    </lineage>
</organism>
<dbReference type="PANTHER" id="PTHR11439:SF495">
    <property type="entry name" value="REVERSE TRANSCRIPTASE, RNA-DEPENDENT DNA POLYMERASE-RELATED"/>
    <property type="match status" value="1"/>
</dbReference>
<dbReference type="InterPro" id="IPR057670">
    <property type="entry name" value="SH3_retrovirus"/>
</dbReference>
<name>A0A699ISC5_TANCI</name>
<gene>
    <name evidence="2" type="ORF">Tci_554982</name>
</gene>
<dbReference type="EMBL" id="BKCJ010329355">
    <property type="protein sequence ID" value="GEZ83009.1"/>
    <property type="molecule type" value="Genomic_DNA"/>
</dbReference>
<protein>
    <submittedName>
        <fullName evidence="2">Putative ribonuclease H-like domain-containing protein</fullName>
    </submittedName>
</protein>
<accession>A0A699ISC5</accession>
<evidence type="ECO:0000259" key="1">
    <source>
        <dbReference type="Pfam" id="PF25597"/>
    </source>
</evidence>
<evidence type="ECO:0000313" key="2">
    <source>
        <dbReference type="EMBL" id="GEZ83009.1"/>
    </source>
</evidence>